<dbReference type="AlphaFoldDB" id="A0A8H7ZKW4"/>
<comment type="similarity">
    <text evidence="2 7">Belongs to the GrpE family.</text>
</comment>
<comment type="caution">
    <text evidence="9">The sequence shown here is derived from an EMBL/GenBank/DDBJ whole genome shotgun (WGS) entry which is preliminary data.</text>
</comment>
<gene>
    <name evidence="9" type="ORF">I9W82_000171</name>
</gene>
<dbReference type="InterPro" id="IPR013805">
    <property type="entry name" value="GrpE_CC"/>
</dbReference>
<dbReference type="GO" id="GO:0042803">
    <property type="term" value="F:protein homodimerization activity"/>
    <property type="evidence" value="ECO:0007669"/>
    <property type="project" value="InterPro"/>
</dbReference>
<dbReference type="FunFam" id="3.90.20.20:FF:000011">
    <property type="entry name" value="GrpE protein homolog"/>
    <property type="match status" value="1"/>
</dbReference>
<dbReference type="GO" id="GO:0030150">
    <property type="term" value="P:protein import into mitochondrial matrix"/>
    <property type="evidence" value="ECO:0007669"/>
    <property type="project" value="TreeGrafter"/>
</dbReference>
<dbReference type="GO" id="GO:0001405">
    <property type="term" value="C:PAM complex, Tim23 associated import motor"/>
    <property type="evidence" value="ECO:0007669"/>
    <property type="project" value="TreeGrafter"/>
</dbReference>
<comment type="subcellular location">
    <subcellularLocation>
        <location evidence="1 6">Mitochondrion matrix</location>
    </subcellularLocation>
</comment>
<evidence type="ECO:0000313" key="9">
    <source>
        <dbReference type="EMBL" id="KAG5421081.1"/>
    </source>
</evidence>
<dbReference type="GeneID" id="93648800"/>
<dbReference type="InterPro" id="IPR000740">
    <property type="entry name" value="GrpE"/>
</dbReference>
<name>A0A8H7ZKW4_9ASCO</name>
<dbReference type="HAMAP" id="MF_01151">
    <property type="entry name" value="GrpE"/>
    <property type="match status" value="1"/>
</dbReference>
<keyword evidence="5 6" id="KW-0143">Chaperone</keyword>
<dbReference type="GO" id="GO:0051082">
    <property type="term" value="F:unfolded protein binding"/>
    <property type="evidence" value="ECO:0007669"/>
    <property type="project" value="TreeGrafter"/>
</dbReference>
<dbReference type="RefSeq" id="XP_067550197.1">
    <property type="nucleotide sequence ID" value="XM_067690485.1"/>
</dbReference>
<feature type="compositionally biased region" description="Basic and acidic residues" evidence="8">
    <location>
        <begin position="43"/>
        <end position="65"/>
    </location>
</feature>
<comment type="function">
    <text evidence="6">Essential component of the PAM complex, a complex required for the translocation of transit peptide-containing proteins from the inner membrane into the mitochondrial matrix in an ATP-dependent manner.</text>
</comment>
<evidence type="ECO:0000256" key="4">
    <source>
        <dbReference type="ARBA" id="ARBA00023128"/>
    </source>
</evidence>
<dbReference type="Gene3D" id="2.30.22.10">
    <property type="entry name" value="Head domain of nucleotide exchange factor GrpE"/>
    <property type="match status" value="1"/>
</dbReference>
<evidence type="ECO:0000313" key="10">
    <source>
        <dbReference type="Proteomes" id="UP000669133"/>
    </source>
</evidence>
<keyword evidence="4 6" id="KW-0496">Mitochondrion</keyword>
<evidence type="ECO:0000256" key="6">
    <source>
        <dbReference type="RuleBase" id="RU000640"/>
    </source>
</evidence>
<dbReference type="PRINTS" id="PR00773">
    <property type="entry name" value="GRPEPROTEIN"/>
</dbReference>
<feature type="region of interest" description="Disordered" evidence="8">
    <location>
        <begin position="41"/>
        <end position="93"/>
    </location>
</feature>
<dbReference type="PANTHER" id="PTHR21237:SF23">
    <property type="entry name" value="GRPE PROTEIN HOMOLOG, MITOCHONDRIAL"/>
    <property type="match status" value="1"/>
</dbReference>
<dbReference type="PANTHER" id="PTHR21237">
    <property type="entry name" value="GRPE PROTEIN"/>
    <property type="match status" value="1"/>
</dbReference>
<evidence type="ECO:0000256" key="5">
    <source>
        <dbReference type="ARBA" id="ARBA00023186"/>
    </source>
</evidence>
<evidence type="ECO:0000256" key="1">
    <source>
        <dbReference type="ARBA" id="ARBA00004305"/>
    </source>
</evidence>
<dbReference type="PROSITE" id="PS01071">
    <property type="entry name" value="GRPE"/>
    <property type="match status" value="1"/>
</dbReference>
<dbReference type="Proteomes" id="UP000669133">
    <property type="component" value="Unassembled WGS sequence"/>
</dbReference>
<dbReference type="GO" id="GO:0000774">
    <property type="term" value="F:adenyl-nucleotide exchange factor activity"/>
    <property type="evidence" value="ECO:0007669"/>
    <property type="project" value="InterPro"/>
</dbReference>
<protein>
    <recommendedName>
        <fullName evidence="6">GrpE protein homolog</fullName>
    </recommendedName>
</protein>
<accession>A0A8H7ZKW4</accession>
<evidence type="ECO:0000256" key="8">
    <source>
        <dbReference type="SAM" id="MobiDB-lite"/>
    </source>
</evidence>
<reference evidence="9 10" key="1">
    <citation type="submission" date="2020-12" db="EMBL/GenBank/DDBJ databases">
        <title>Effect of drift, selection, and recombination on the evolution of hybrid genomes in Candida yeast pathogens.</title>
        <authorList>
            <person name="Mixao V."/>
            <person name="Ksiezopolska E."/>
            <person name="Saus E."/>
            <person name="Boekhout T."/>
            <person name="Gacser A."/>
            <person name="Gabaldon T."/>
        </authorList>
    </citation>
    <scope>NUCLEOTIDE SEQUENCE [LARGE SCALE GENOMIC DNA]</scope>
    <source>
        <strain evidence="9 10">BP57</strain>
    </source>
</reference>
<dbReference type="GO" id="GO:0006457">
    <property type="term" value="P:protein folding"/>
    <property type="evidence" value="ECO:0007669"/>
    <property type="project" value="InterPro"/>
</dbReference>
<dbReference type="OrthoDB" id="201635at2759"/>
<dbReference type="EMBL" id="JAEOAQ010000001">
    <property type="protein sequence ID" value="KAG5421081.1"/>
    <property type="molecule type" value="Genomic_DNA"/>
</dbReference>
<dbReference type="InterPro" id="IPR009012">
    <property type="entry name" value="GrpE_head"/>
</dbReference>
<evidence type="ECO:0000256" key="2">
    <source>
        <dbReference type="ARBA" id="ARBA00009054"/>
    </source>
</evidence>
<dbReference type="SUPFAM" id="SSF58014">
    <property type="entry name" value="Coiled-coil domain of nucleotide exchange factor GrpE"/>
    <property type="match status" value="1"/>
</dbReference>
<keyword evidence="10" id="KW-1185">Reference proteome</keyword>
<proteinExistence type="inferred from homology"/>
<keyword evidence="3" id="KW-0809">Transit peptide</keyword>
<dbReference type="FunFam" id="2.30.22.10:FF:000002">
    <property type="entry name" value="GrpE protein homolog"/>
    <property type="match status" value="1"/>
</dbReference>
<evidence type="ECO:0000256" key="7">
    <source>
        <dbReference type="RuleBase" id="RU004478"/>
    </source>
</evidence>
<organism evidence="9 10">
    <name type="scientific">Candida metapsilosis</name>
    <dbReference type="NCBI Taxonomy" id="273372"/>
    <lineage>
        <taxon>Eukaryota</taxon>
        <taxon>Fungi</taxon>
        <taxon>Dikarya</taxon>
        <taxon>Ascomycota</taxon>
        <taxon>Saccharomycotina</taxon>
        <taxon>Pichiomycetes</taxon>
        <taxon>Debaryomycetaceae</taxon>
        <taxon>Candida/Lodderomyces clade</taxon>
        <taxon>Candida</taxon>
    </lineage>
</organism>
<dbReference type="Pfam" id="PF01025">
    <property type="entry name" value="GrpE"/>
    <property type="match status" value="1"/>
</dbReference>
<dbReference type="GO" id="GO:0051087">
    <property type="term" value="F:protein-folding chaperone binding"/>
    <property type="evidence" value="ECO:0007669"/>
    <property type="project" value="InterPro"/>
</dbReference>
<dbReference type="Gene3D" id="3.90.20.20">
    <property type="match status" value="1"/>
</dbReference>
<dbReference type="CDD" id="cd00446">
    <property type="entry name" value="GrpE"/>
    <property type="match status" value="1"/>
</dbReference>
<dbReference type="SUPFAM" id="SSF51064">
    <property type="entry name" value="Head domain of nucleotide exchange factor GrpE"/>
    <property type="match status" value="1"/>
</dbReference>
<sequence>MQRVLQQSFKRTIQARANIASPSLRYSPRLPLYQFARFNSTKPEAKEATESASKDAEQGEQKSEETATNTKEAEVNDAPEPAENPEFKELKDKLEKKDKDLALMKNHYAKAKADFRSLQETTKKEVQNAKDFALQKLAKDLLESIDNFNLALDHVKEDTLKANEEVKNLYEGVDMTRNIFEKTLQKHGIEKIEPLGEKFDPNLHEATFEIAQPDKEPGSVFFVQQTGYTLNKRVLRPAKVGVVKSEDN</sequence>
<evidence type="ECO:0000256" key="3">
    <source>
        <dbReference type="ARBA" id="ARBA00022946"/>
    </source>
</evidence>